<keyword evidence="3" id="KW-0723">Serine/threonine-protein kinase</keyword>
<dbReference type="Pfam" id="PF13401">
    <property type="entry name" value="AAA_22"/>
    <property type="match status" value="1"/>
</dbReference>
<dbReference type="GO" id="GO:0016887">
    <property type="term" value="F:ATP hydrolysis activity"/>
    <property type="evidence" value="ECO:0007669"/>
    <property type="project" value="InterPro"/>
</dbReference>
<evidence type="ECO:0000313" key="3">
    <source>
        <dbReference type="EMBL" id="MBB3733200.1"/>
    </source>
</evidence>
<evidence type="ECO:0000259" key="1">
    <source>
        <dbReference type="Pfam" id="PF13401"/>
    </source>
</evidence>
<dbReference type="Gene3D" id="1.25.40.10">
    <property type="entry name" value="Tetratricopeptide repeat domain"/>
    <property type="match status" value="1"/>
</dbReference>
<dbReference type="InterPro" id="IPR049945">
    <property type="entry name" value="AAA_22"/>
</dbReference>
<evidence type="ECO:0000313" key="4">
    <source>
        <dbReference type="Proteomes" id="UP000579945"/>
    </source>
</evidence>
<comment type="caution">
    <text evidence="3">The sequence shown here is derived from an EMBL/GenBank/DDBJ whole genome shotgun (WGS) entry which is preliminary data.</text>
</comment>
<proteinExistence type="predicted"/>
<dbReference type="PRINTS" id="PR00364">
    <property type="entry name" value="DISEASERSIST"/>
</dbReference>
<dbReference type="EC" id="2.7.11.1" evidence="3"/>
<dbReference type="Pfam" id="PF25872">
    <property type="entry name" value="HTH_77"/>
    <property type="match status" value="1"/>
</dbReference>
<dbReference type="InterPro" id="IPR011990">
    <property type="entry name" value="TPR-like_helical_dom_sf"/>
</dbReference>
<dbReference type="SUPFAM" id="SSF52540">
    <property type="entry name" value="P-loop containing nucleoside triphosphate hydrolases"/>
    <property type="match status" value="1"/>
</dbReference>
<keyword evidence="3" id="KW-0808">Transferase</keyword>
<dbReference type="EMBL" id="JACIBV010000002">
    <property type="protein sequence ID" value="MBB3733200.1"/>
    <property type="molecule type" value="Genomic_DNA"/>
</dbReference>
<organism evidence="3 4">
    <name type="scientific">Nonomuraea dietziae</name>
    <dbReference type="NCBI Taxonomy" id="65515"/>
    <lineage>
        <taxon>Bacteria</taxon>
        <taxon>Bacillati</taxon>
        <taxon>Actinomycetota</taxon>
        <taxon>Actinomycetes</taxon>
        <taxon>Streptosporangiales</taxon>
        <taxon>Streptosporangiaceae</taxon>
        <taxon>Nonomuraea</taxon>
    </lineage>
</organism>
<sequence>MSRTERCPAAGTGPPTEAPRFVGRRREVAQARQMLSHTRLLTLTGVGGVGKTRLAARVAETLGRTYRDGVETVELVTLEAGDLLAPTVAAALGLPEAGPDPATMLVDYLADKRMLLVLDNCEHLLEDCARLVEQLLRGAARLRILVTSRQTLRVSGEQVLVVPSLSVPDHGHRPSDIARHDAVRLFVDRAASVWPGFSLDAGNAAYLARLAQRLEGIPLAIELAAARLRAVPLEQLTHEVEERFDVLARGSPTGLPRHRTLRATMDWSFDLCSPAEQRLWARLSVFPGGADLDTAEAVCAGGEIHLADVIDLLAGLVDKSVLVGEQGQAGVRYRMLESIRAYGYERLDPSEARALRGRYIDHYRDVVEAHRIDRIVPDQLERYRLLRRELPNVRAALEMCLSEPSTAVEGLETATAMWLYWLLAGSLTEGRYWLERGLDLVPGAVGARAMALWVDSMLALRQGDLAVAMPRLEECHTMARRAGNEDVLPLAIRTSGLAAFSTGDAPRGLALLEESLALHRATGDLDSIAFNLYYAAVYGSMEDPARAARFGEELLALCEIRHASMSRSHAQLALGIAMWNLGDCRRAGELVSEAAEFAQEINDRWTLTQCLEVLAWTAGARGDHERAARTLGAAHALWQVVGTTPGRLGYHARWHERCAEQSRRKLGKRAFTAAFRDGARRGLEPGVISAIGA</sequence>
<protein>
    <submittedName>
        <fullName evidence="3">Non-specific serine/threonine protein kinase</fullName>
        <ecNumber evidence="3">2.7.11.1</ecNumber>
    </submittedName>
</protein>
<dbReference type="InterPro" id="IPR027417">
    <property type="entry name" value="P-loop_NTPase"/>
</dbReference>
<name>A0A7W5VJ82_9ACTN</name>
<dbReference type="Gene3D" id="3.40.50.300">
    <property type="entry name" value="P-loop containing nucleotide triphosphate hydrolases"/>
    <property type="match status" value="1"/>
</dbReference>
<feature type="domain" description="Winged helix-turn-helix" evidence="2">
    <location>
        <begin position="274"/>
        <end position="347"/>
    </location>
</feature>
<dbReference type="RefSeq" id="WP_183661332.1">
    <property type="nucleotide sequence ID" value="NZ_BAAAXX010000084.1"/>
</dbReference>
<keyword evidence="3" id="KW-0418">Kinase</keyword>
<dbReference type="PANTHER" id="PTHR47691:SF3">
    <property type="entry name" value="HTH-TYPE TRANSCRIPTIONAL REGULATOR RV0890C-RELATED"/>
    <property type="match status" value="1"/>
</dbReference>
<dbReference type="GO" id="GO:0004674">
    <property type="term" value="F:protein serine/threonine kinase activity"/>
    <property type="evidence" value="ECO:0007669"/>
    <property type="project" value="UniProtKB-KW"/>
</dbReference>
<accession>A0A7W5VJ82</accession>
<evidence type="ECO:0000259" key="2">
    <source>
        <dbReference type="Pfam" id="PF25872"/>
    </source>
</evidence>
<dbReference type="GeneID" id="95395165"/>
<gene>
    <name evidence="3" type="ORF">FHR33_009147</name>
</gene>
<keyword evidence="4" id="KW-1185">Reference proteome</keyword>
<feature type="domain" description="ORC1/DEAH AAA+ ATPase" evidence="1">
    <location>
        <begin position="36"/>
        <end position="136"/>
    </location>
</feature>
<dbReference type="SUPFAM" id="SSF48452">
    <property type="entry name" value="TPR-like"/>
    <property type="match status" value="1"/>
</dbReference>
<dbReference type="Proteomes" id="UP000579945">
    <property type="component" value="Unassembled WGS sequence"/>
</dbReference>
<reference evidence="3 4" key="1">
    <citation type="submission" date="2020-08" db="EMBL/GenBank/DDBJ databases">
        <title>Sequencing the genomes of 1000 actinobacteria strains.</title>
        <authorList>
            <person name="Klenk H.-P."/>
        </authorList>
    </citation>
    <scope>NUCLEOTIDE SEQUENCE [LARGE SCALE GENOMIC DNA]</scope>
    <source>
        <strain evidence="3 4">DSM 44320</strain>
    </source>
</reference>
<dbReference type="InterPro" id="IPR058852">
    <property type="entry name" value="HTH_77"/>
</dbReference>
<dbReference type="PANTHER" id="PTHR47691">
    <property type="entry name" value="REGULATOR-RELATED"/>
    <property type="match status" value="1"/>
</dbReference>
<dbReference type="AlphaFoldDB" id="A0A7W5VJ82"/>